<evidence type="ECO:0000313" key="4">
    <source>
        <dbReference type="Proteomes" id="UP000230842"/>
    </source>
</evidence>
<evidence type="ECO:0000259" key="2">
    <source>
        <dbReference type="Pfam" id="PF06724"/>
    </source>
</evidence>
<comment type="caution">
    <text evidence="3">The sequence shown here is derived from an EMBL/GenBank/DDBJ whole genome shotgun (WGS) entry which is preliminary data.</text>
</comment>
<feature type="transmembrane region" description="Helical" evidence="1">
    <location>
        <begin position="61"/>
        <end position="83"/>
    </location>
</feature>
<gene>
    <name evidence="3" type="ORF">CLV56_1015</name>
</gene>
<dbReference type="OrthoDB" id="4552598at2"/>
<keyword evidence="4" id="KW-1185">Reference proteome</keyword>
<feature type="transmembrane region" description="Helical" evidence="1">
    <location>
        <begin position="205"/>
        <end position="222"/>
    </location>
</feature>
<feature type="transmembrane region" description="Helical" evidence="1">
    <location>
        <begin position="20"/>
        <end position="41"/>
    </location>
</feature>
<feature type="domain" description="DUF1206" evidence="2">
    <location>
        <begin position="104"/>
        <end position="172"/>
    </location>
</feature>
<dbReference type="InterPro" id="IPR009597">
    <property type="entry name" value="DUF1206"/>
</dbReference>
<keyword evidence="1" id="KW-1133">Transmembrane helix</keyword>
<protein>
    <submittedName>
        <fullName evidence="3">Uncharacterized protein DUF1206</fullName>
    </submittedName>
</protein>
<sequence>MTSSVQQARHSKPFEIGAKIGLVTYGVVHLLLAWIALQVAWGGSGQSASQTGALATMADDTVGTVILWLTGIGLIALTLWQVSDAIWGFGDLDQPKRGFKKTTAVGRAILYAVLAFTAFRYATGAAGGSSGSGKTEETATAKLMNAPGGPWLVAAVGVGILAVGIYQIYKGLSGSFTKELDGAATAGSGGTLVERLGQVGYTSKGIALGIIGVLFGIAAATHDPKKAGGLDDALRTLKEQPFGPYLLTAVAVGIAAFGVYCFFWAKHVKHREK</sequence>
<reference evidence="3 4" key="1">
    <citation type="submission" date="2017-11" db="EMBL/GenBank/DDBJ databases">
        <title>Genomic Encyclopedia of Archaeal and Bacterial Type Strains, Phase II (KMG-II): From Individual Species to Whole Genera.</title>
        <authorList>
            <person name="Goeker M."/>
        </authorList>
    </citation>
    <scope>NUCLEOTIDE SEQUENCE [LARGE SCALE GENOMIC DNA]</scope>
    <source>
        <strain evidence="3 4">DSM 27763</strain>
    </source>
</reference>
<feature type="domain" description="DUF1206" evidence="2">
    <location>
        <begin position="20"/>
        <end position="88"/>
    </location>
</feature>
<accession>A0A0B2B7S9</accession>
<keyword evidence="1" id="KW-0812">Transmembrane</keyword>
<proteinExistence type="predicted"/>
<dbReference type="AlphaFoldDB" id="A0A0B2B7S9"/>
<keyword evidence="1" id="KW-0472">Membrane</keyword>
<organism evidence="3 4">
    <name type="scientific">Mumia flava</name>
    <dbReference type="NCBI Taxonomy" id="1348852"/>
    <lineage>
        <taxon>Bacteria</taxon>
        <taxon>Bacillati</taxon>
        <taxon>Actinomycetota</taxon>
        <taxon>Actinomycetes</taxon>
        <taxon>Propionibacteriales</taxon>
        <taxon>Nocardioidaceae</taxon>
        <taxon>Mumia</taxon>
    </lineage>
</organism>
<feature type="domain" description="DUF1206" evidence="2">
    <location>
        <begin position="199"/>
        <end position="265"/>
    </location>
</feature>
<feature type="transmembrane region" description="Helical" evidence="1">
    <location>
        <begin position="104"/>
        <end position="122"/>
    </location>
</feature>
<evidence type="ECO:0000256" key="1">
    <source>
        <dbReference type="SAM" id="Phobius"/>
    </source>
</evidence>
<feature type="transmembrane region" description="Helical" evidence="1">
    <location>
        <begin position="151"/>
        <end position="169"/>
    </location>
</feature>
<name>A0A0B2B7S9_9ACTN</name>
<evidence type="ECO:0000313" key="3">
    <source>
        <dbReference type="EMBL" id="PJJ56802.1"/>
    </source>
</evidence>
<dbReference type="Pfam" id="PF06724">
    <property type="entry name" value="DUF1206"/>
    <property type="match status" value="3"/>
</dbReference>
<dbReference type="RefSeq" id="WP_039362579.1">
    <property type="nucleotide sequence ID" value="NZ_PGEZ01000001.1"/>
</dbReference>
<feature type="transmembrane region" description="Helical" evidence="1">
    <location>
        <begin position="242"/>
        <end position="265"/>
    </location>
</feature>
<dbReference type="EMBL" id="PGEZ01000001">
    <property type="protein sequence ID" value="PJJ56802.1"/>
    <property type="molecule type" value="Genomic_DNA"/>
</dbReference>
<dbReference type="Proteomes" id="UP000230842">
    <property type="component" value="Unassembled WGS sequence"/>
</dbReference>